<feature type="non-terminal residue" evidence="1">
    <location>
        <position position="1"/>
    </location>
</feature>
<dbReference type="PANTHER" id="PTHR33067">
    <property type="entry name" value="RNA-DIRECTED DNA POLYMERASE-RELATED"/>
    <property type="match status" value="1"/>
</dbReference>
<keyword evidence="2" id="KW-1185">Reference proteome</keyword>
<dbReference type="InterPro" id="IPR021109">
    <property type="entry name" value="Peptidase_aspartic_dom_sf"/>
</dbReference>
<comment type="caution">
    <text evidence="1">The sequence shown here is derived from an EMBL/GenBank/DDBJ whole genome shotgun (WGS) entry which is preliminary data.</text>
</comment>
<name>A0A392VDM5_9FABA</name>
<dbReference type="EMBL" id="LXQA011102098">
    <property type="protein sequence ID" value="MCI84915.1"/>
    <property type="molecule type" value="Genomic_DNA"/>
</dbReference>
<dbReference type="AlphaFoldDB" id="A0A392VDM5"/>
<organism evidence="1 2">
    <name type="scientific">Trifolium medium</name>
    <dbReference type="NCBI Taxonomy" id="97028"/>
    <lineage>
        <taxon>Eukaryota</taxon>
        <taxon>Viridiplantae</taxon>
        <taxon>Streptophyta</taxon>
        <taxon>Embryophyta</taxon>
        <taxon>Tracheophyta</taxon>
        <taxon>Spermatophyta</taxon>
        <taxon>Magnoliopsida</taxon>
        <taxon>eudicotyledons</taxon>
        <taxon>Gunneridae</taxon>
        <taxon>Pentapetalae</taxon>
        <taxon>rosids</taxon>
        <taxon>fabids</taxon>
        <taxon>Fabales</taxon>
        <taxon>Fabaceae</taxon>
        <taxon>Papilionoideae</taxon>
        <taxon>50 kb inversion clade</taxon>
        <taxon>NPAAA clade</taxon>
        <taxon>Hologalegina</taxon>
        <taxon>IRL clade</taxon>
        <taxon>Trifolieae</taxon>
        <taxon>Trifolium</taxon>
    </lineage>
</organism>
<sequence>DFIIMDFTANEDTPILLGRPFLATGRALIDVEKGDLTMGVNTQEVTFNVLKAMKYPHEEVEDVSLIQS</sequence>
<protein>
    <submittedName>
        <fullName evidence="1">Uncharacterized protein</fullName>
    </submittedName>
</protein>
<accession>A0A392VDM5</accession>
<dbReference type="PANTHER" id="PTHR33067:SF39">
    <property type="entry name" value="TRANSCRIPTION FACTOR INTERACTOR AND REGULATOR CCHC(ZN) FAMILY"/>
    <property type="match status" value="1"/>
</dbReference>
<dbReference type="Proteomes" id="UP000265520">
    <property type="component" value="Unassembled WGS sequence"/>
</dbReference>
<evidence type="ECO:0000313" key="2">
    <source>
        <dbReference type="Proteomes" id="UP000265520"/>
    </source>
</evidence>
<reference evidence="1 2" key="1">
    <citation type="journal article" date="2018" name="Front. Plant Sci.">
        <title>Red Clover (Trifolium pratense) and Zigzag Clover (T. medium) - A Picture of Genomic Similarities and Differences.</title>
        <authorList>
            <person name="Dluhosova J."/>
            <person name="Istvanek J."/>
            <person name="Nedelnik J."/>
            <person name="Repkova J."/>
        </authorList>
    </citation>
    <scope>NUCLEOTIDE SEQUENCE [LARGE SCALE GENOMIC DNA]</scope>
    <source>
        <strain evidence="2">cv. 10/8</strain>
        <tissue evidence="1">Leaf</tissue>
    </source>
</reference>
<proteinExistence type="predicted"/>
<dbReference type="Gene3D" id="2.40.70.10">
    <property type="entry name" value="Acid Proteases"/>
    <property type="match status" value="1"/>
</dbReference>
<evidence type="ECO:0000313" key="1">
    <source>
        <dbReference type="EMBL" id="MCI84915.1"/>
    </source>
</evidence>